<proteinExistence type="predicted"/>
<gene>
    <name evidence="1" type="ORF">g.17347</name>
</gene>
<dbReference type="EMBL" id="GDQN01009140">
    <property type="protein sequence ID" value="JAT81914.1"/>
    <property type="molecule type" value="Transcribed_RNA"/>
</dbReference>
<sequence>RIEPPHFIIYHQNKINLDLSSNLLTKDSFNNLMCDGDIIIRSSKTKFSGEESYCSILPHFTIKKVSSLIEGVPTKTVEWLNKNVSTLEELLETIFQTNYFLVQKKS</sequence>
<feature type="non-terminal residue" evidence="1">
    <location>
        <position position="106"/>
    </location>
</feature>
<protein>
    <submittedName>
        <fullName evidence="1">Uncharacterized protein</fullName>
    </submittedName>
</protein>
<evidence type="ECO:0000313" key="1">
    <source>
        <dbReference type="EMBL" id="JAT81914.1"/>
    </source>
</evidence>
<name>A0A1E1W4M8_PECGO</name>
<feature type="non-terminal residue" evidence="1">
    <location>
        <position position="1"/>
    </location>
</feature>
<organism evidence="1">
    <name type="scientific">Pectinophora gossypiella</name>
    <name type="common">Cotton pink bollworm</name>
    <name type="synonym">Depressaria gossypiella</name>
    <dbReference type="NCBI Taxonomy" id="13191"/>
    <lineage>
        <taxon>Eukaryota</taxon>
        <taxon>Metazoa</taxon>
        <taxon>Ecdysozoa</taxon>
        <taxon>Arthropoda</taxon>
        <taxon>Hexapoda</taxon>
        <taxon>Insecta</taxon>
        <taxon>Pterygota</taxon>
        <taxon>Neoptera</taxon>
        <taxon>Endopterygota</taxon>
        <taxon>Lepidoptera</taxon>
        <taxon>Glossata</taxon>
        <taxon>Ditrysia</taxon>
        <taxon>Gelechioidea</taxon>
        <taxon>Gelechiidae</taxon>
        <taxon>Apatetrinae</taxon>
        <taxon>Pectinophora</taxon>
    </lineage>
</organism>
<reference evidence="1" key="1">
    <citation type="submission" date="2015-09" db="EMBL/GenBank/DDBJ databases">
        <title>De novo assembly of Pectinophora gossypiella (Pink Bollworm) gut transcriptome.</title>
        <authorList>
            <person name="Tassone E.E."/>
        </authorList>
    </citation>
    <scope>NUCLEOTIDE SEQUENCE</scope>
</reference>
<dbReference type="AlphaFoldDB" id="A0A1E1W4M8"/>
<accession>A0A1E1W4M8</accession>